<dbReference type="GO" id="GO:0016646">
    <property type="term" value="F:oxidoreductase activity, acting on the CH-NH group of donors, NAD or NADP as acceptor"/>
    <property type="evidence" value="ECO:0007669"/>
    <property type="project" value="TreeGrafter"/>
</dbReference>
<dbReference type="Proteomes" id="UP000257055">
    <property type="component" value="Unassembled WGS sequence"/>
</dbReference>
<protein>
    <submittedName>
        <fullName evidence="2">NADH-flavin reductase</fullName>
    </submittedName>
</protein>
<keyword evidence="3" id="KW-1185">Reference proteome</keyword>
<dbReference type="Pfam" id="PF13460">
    <property type="entry name" value="NAD_binding_10"/>
    <property type="match status" value="1"/>
</dbReference>
<dbReference type="InterPro" id="IPR016040">
    <property type="entry name" value="NAD(P)-bd_dom"/>
</dbReference>
<evidence type="ECO:0000259" key="1">
    <source>
        <dbReference type="Pfam" id="PF13460"/>
    </source>
</evidence>
<dbReference type="PANTHER" id="PTHR43355:SF2">
    <property type="entry name" value="FLAVIN REDUCTASE (NADPH)"/>
    <property type="match status" value="1"/>
</dbReference>
<reference evidence="3" key="1">
    <citation type="submission" date="2015-04" db="EMBL/GenBank/DDBJ databases">
        <authorList>
            <person name="Schardt J."/>
            <person name="Mueller-Herbst S."/>
            <person name="Scherer S."/>
            <person name="Huptas C."/>
        </authorList>
    </citation>
    <scope>NUCLEOTIDE SEQUENCE [LARGE SCALE GENOMIC DNA]</scope>
    <source>
        <strain evidence="3">Kiel-L1</strain>
    </source>
</reference>
<evidence type="ECO:0000313" key="2">
    <source>
        <dbReference type="EMBL" id="RDX03030.1"/>
    </source>
</evidence>
<organism evidence="2 3">
    <name type="scientific">Listeria kieliensis</name>
    <dbReference type="NCBI Taxonomy" id="1621700"/>
    <lineage>
        <taxon>Bacteria</taxon>
        <taxon>Bacillati</taxon>
        <taxon>Bacillota</taxon>
        <taxon>Bacilli</taxon>
        <taxon>Bacillales</taxon>
        <taxon>Listeriaceae</taxon>
        <taxon>Listeria</taxon>
    </lineage>
</organism>
<dbReference type="Gene3D" id="3.40.50.720">
    <property type="entry name" value="NAD(P)-binding Rossmann-like Domain"/>
    <property type="match status" value="1"/>
</dbReference>
<sequence length="211" mass="23110">MKVAIIAAAGKAGHLILEEAIKRGMDVTAIVRHKEKITNPNVKVLEKDLFDLTFEDLQGQDVVVDAFNAPQGKEELHQSSLAHLIDLLKGHEEIRLMVVGGAGSLYVDPEKTTRLMDTKDFPEAFLPTASNMGKAFDELKATTNLNWTYISPSAFFNPDGATTGSYQVGADNLLTNAKGESEISFADYALGFVDEMEKGEHLRERITLASK</sequence>
<dbReference type="EMBL" id="LARY01000001">
    <property type="protein sequence ID" value="RDX03030.1"/>
    <property type="molecule type" value="Genomic_DNA"/>
</dbReference>
<dbReference type="RefSeq" id="WP_115752705.1">
    <property type="nucleotide sequence ID" value="NZ_LARY01000001.1"/>
</dbReference>
<comment type="caution">
    <text evidence="2">The sequence shown here is derived from an EMBL/GenBank/DDBJ whole genome shotgun (WGS) entry which is preliminary data.</text>
</comment>
<dbReference type="InterPro" id="IPR051606">
    <property type="entry name" value="Polyketide_Oxido-like"/>
</dbReference>
<dbReference type="InterPro" id="IPR036291">
    <property type="entry name" value="NAD(P)-bd_dom_sf"/>
</dbReference>
<accession>A0A3D8TVJ7</accession>
<dbReference type="CDD" id="cd05244">
    <property type="entry name" value="BVR-B_like_SDR_a"/>
    <property type="match status" value="1"/>
</dbReference>
<evidence type="ECO:0000313" key="3">
    <source>
        <dbReference type="Proteomes" id="UP000257055"/>
    </source>
</evidence>
<dbReference type="SUPFAM" id="SSF51735">
    <property type="entry name" value="NAD(P)-binding Rossmann-fold domains"/>
    <property type="match status" value="1"/>
</dbReference>
<feature type="domain" description="NAD(P)-binding" evidence="1">
    <location>
        <begin position="8"/>
        <end position="189"/>
    </location>
</feature>
<dbReference type="PANTHER" id="PTHR43355">
    <property type="entry name" value="FLAVIN REDUCTASE (NADPH)"/>
    <property type="match status" value="1"/>
</dbReference>
<gene>
    <name evidence="2" type="ORF">UR08_03295</name>
</gene>
<name>A0A3D8TVJ7_9LIST</name>
<dbReference type="AlphaFoldDB" id="A0A3D8TVJ7"/>
<proteinExistence type="predicted"/>